<keyword evidence="5 6" id="KW-0378">Hydrolase</keyword>
<proteinExistence type="inferred from homology"/>
<dbReference type="RefSeq" id="WP_016402877.1">
    <property type="nucleotide sequence ID" value="NZ_BARX01000023.1"/>
</dbReference>
<feature type="domain" description="Peptidase S26" evidence="7">
    <location>
        <begin position="88"/>
        <end position="272"/>
    </location>
</feature>
<keyword evidence="9" id="KW-1185">Reference proteome</keyword>
<organism evidence="8 9">
    <name type="scientific">Agarivorans albus MKT 106</name>
    <dbReference type="NCBI Taxonomy" id="1331007"/>
    <lineage>
        <taxon>Bacteria</taxon>
        <taxon>Pseudomonadati</taxon>
        <taxon>Pseudomonadota</taxon>
        <taxon>Gammaproteobacteria</taxon>
        <taxon>Alteromonadales</taxon>
        <taxon>Alteromonadaceae</taxon>
        <taxon>Agarivorans</taxon>
    </lineage>
</organism>
<keyword evidence="6" id="KW-1133">Transmembrane helix</keyword>
<reference evidence="8" key="1">
    <citation type="journal article" date="2013" name="Genome Announc.">
        <title>Draft Genome Sequence of Agarivorans albus Strain MKT 106T, an Agarolytic Marine Bacterium.</title>
        <authorList>
            <person name="Yasuike M."/>
            <person name="Nakamura Y."/>
            <person name="Kai W."/>
            <person name="Fujiwara A."/>
            <person name="Fukui Y."/>
            <person name="Satomi M."/>
            <person name="Sano M."/>
        </authorList>
    </citation>
    <scope>NUCLEOTIDE SEQUENCE [LARGE SCALE GENOMIC DNA]</scope>
</reference>
<dbReference type="PROSITE" id="PS00761">
    <property type="entry name" value="SPASE_I_3"/>
    <property type="match status" value="1"/>
</dbReference>
<dbReference type="PANTHER" id="PTHR43390">
    <property type="entry name" value="SIGNAL PEPTIDASE I"/>
    <property type="match status" value="1"/>
</dbReference>
<evidence type="ECO:0000313" key="9">
    <source>
        <dbReference type="Proteomes" id="UP000014461"/>
    </source>
</evidence>
<dbReference type="SUPFAM" id="SSF51306">
    <property type="entry name" value="LexA/Signal peptidase"/>
    <property type="match status" value="1"/>
</dbReference>
<name>R9PP73_AGAAL</name>
<protein>
    <recommendedName>
        <fullName evidence="4 6">Signal peptidase I</fullName>
        <ecNumber evidence="3 6">3.4.21.89</ecNumber>
    </recommendedName>
</protein>
<keyword evidence="6" id="KW-0472">Membrane</keyword>
<dbReference type="EC" id="3.4.21.89" evidence="3 6"/>
<dbReference type="STRING" id="1331007.AALB_3190"/>
<evidence type="ECO:0000256" key="1">
    <source>
        <dbReference type="ARBA" id="ARBA00000677"/>
    </source>
</evidence>
<dbReference type="PANTHER" id="PTHR43390:SF1">
    <property type="entry name" value="CHLOROPLAST PROCESSING PEPTIDASE"/>
    <property type="match status" value="1"/>
</dbReference>
<dbReference type="EMBL" id="BARX01000023">
    <property type="protein sequence ID" value="GAD03110.1"/>
    <property type="molecule type" value="Genomic_DNA"/>
</dbReference>
<feature type="transmembrane region" description="Helical" evidence="6">
    <location>
        <begin position="83"/>
        <end position="104"/>
    </location>
</feature>
<feature type="transmembrane region" description="Helical" evidence="6">
    <location>
        <begin position="53"/>
        <end position="71"/>
    </location>
</feature>
<keyword evidence="6" id="KW-0645">Protease</keyword>
<dbReference type="GO" id="GO:0006465">
    <property type="term" value="P:signal peptide processing"/>
    <property type="evidence" value="ECO:0007669"/>
    <property type="project" value="InterPro"/>
</dbReference>
<dbReference type="InterPro" id="IPR019533">
    <property type="entry name" value="Peptidase_S26"/>
</dbReference>
<comment type="similarity">
    <text evidence="2 6">Belongs to the peptidase S26 family.</text>
</comment>
<comment type="subcellular location">
    <subcellularLocation>
        <location evidence="6">Membrane</location>
        <topology evidence="6">Multi-pass membrane protein</topology>
    </subcellularLocation>
</comment>
<comment type="catalytic activity">
    <reaction evidence="1 6">
        <text>Cleavage of hydrophobic, N-terminal signal or leader sequences from secreted and periplasmic proteins.</text>
        <dbReference type="EC" id="3.4.21.89"/>
    </reaction>
</comment>
<dbReference type="Pfam" id="PF10502">
    <property type="entry name" value="Peptidase_S26"/>
    <property type="match status" value="1"/>
</dbReference>
<dbReference type="InterPro" id="IPR019758">
    <property type="entry name" value="Pept_S26A_signal_pept_1_CS"/>
</dbReference>
<evidence type="ECO:0000259" key="7">
    <source>
        <dbReference type="Pfam" id="PF10502"/>
    </source>
</evidence>
<evidence type="ECO:0000256" key="2">
    <source>
        <dbReference type="ARBA" id="ARBA00009370"/>
    </source>
</evidence>
<comment type="caution">
    <text evidence="8">The sequence shown here is derived from an EMBL/GenBank/DDBJ whole genome shotgun (WGS) entry which is preliminary data.</text>
</comment>
<dbReference type="Gene3D" id="2.10.109.10">
    <property type="entry name" value="Umud Fragment, subunit A"/>
    <property type="match status" value="1"/>
</dbReference>
<keyword evidence="6" id="KW-0812">Transmembrane</keyword>
<evidence type="ECO:0000313" key="8">
    <source>
        <dbReference type="EMBL" id="GAD03110.1"/>
    </source>
</evidence>
<evidence type="ECO:0000256" key="4">
    <source>
        <dbReference type="ARBA" id="ARBA00019232"/>
    </source>
</evidence>
<evidence type="ECO:0000256" key="5">
    <source>
        <dbReference type="ARBA" id="ARBA00022801"/>
    </source>
</evidence>
<dbReference type="InterPro" id="IPR000223">
    <property type="entry name" value="Pept_S26A_signal_pept_1"/>
</dbReference>
<dbReference type="GO" id="GO:0009003">
    <property type="term" value="F:signal peptidase activity"/>
    <property type="evidence" value="ECO:0007669"/>
    <property type="project" value="UniProtKB-EC"/>
</dbReference>
<dbReference type="InterPro" id="IPR036286">
    <property type="entry name" value="LexA/Signal_pep-like_sf"/>
</dbReference>
<dbReference type="PRINTS" id="PR00727">
    <property type="entry name" value="LEADERPTASE"/>
</dbReference>
<sequence length="290" mass="32782">MEWKPKFWISFLLGIIVQPFVFLYLNHLGLFSLYLCVSIFTAIVDWYFSSYLTLGLVLVIVIHSYFIVRHYNICLPRAWFSKWWGLVAIHAGVLISVTLFRAFLYEPFTIPARSMNPSLSVGDYIVVEKQGYGTYGTFGVILVDNDKVKPELMQKGNVYAFYPPNMDAPHVARLIGLPGDRISFKGSNIQLNGEELPISFVSGTTHTETYQEVLANNSYLIQRAIGVSHSFSDAYVIPDNAYFFVGDNRDNSADSRLYGAVDGNRILGKLVLTLKPNDFTLKTSLSERTK</sequence>
<dbReference type="AlphaFoldDB" id="R9PP73"/>
<accession>R9PP73</accession>
<gene>
    <name evidence="8" type="ORF">AALB_3190</name>
</gene>
<dbReference type="NCBIfam" id="TIGR02227">
    <property type="entry name" value="sigpep_I_bact"/>
    <property type="match status" value="1"/>
</dbReference>
<dbReference type="CDD" id="cd06530">
    <property type="entry name" value="S26_SPase_I"/>
    <property type="match status" value="1"/>
</dbReference>
<evidence type="ECO:0000256" key="3">
    <source>
        <dbReference type="ARBA" id="ARBA00013208"/>
    </source>
</evidence>
<dbReference type="OrthoDB" id="9815782at2"/>
<dbReference type="GO" id="GO:0016020">
    <property type="term" value="C:membrane"/>
    <property type="evidence" value="ECO:0007669"/>
    <property type="project" value="UniProtKB-SubCell"/>
</dbReference>
<evidence type="ECO:0000256" key="6">
    <source>
        <dbReference type="RuleBase" id="RU362042"/>
    </source>
</evidence>
<dbReference type="Proteomes" id="UP000014461">
    <property type="component" value="Unassembled WGS sequence"/>
</dbReference>
<dbReference type="GO" id="GO:0004252">
    <property type="term" value="F:serine-type endopeptidase activity"/>
    <property type="evidence" value="ECO:0007669"/>
    <property type="project" value="InterPro"/>
</dbReference>